<comment type="caution">
    <text evidence="3">The sequence shown here is derived from an EMBL/GenBank/DDBJ whole genome shotgun (WGS) entry which is preliminary data.</text>
</comment>
<dbReference type="RefSeq" id="WP_344245438.1">
    <property type="nucleotide sequence ID" value="NZ_BAAAPM010000003.1"/>
</dbReference>
<dbReference type="PANTHER" id="PTHR36836:SF1">
    <property type="entry name" value="COLANIC ACID BIOSYNTHESIS PROTEIN WCAK"/>
    <property type="match status" value="1"/>
</dbReference>
<organism evidence="3 4">
    <name type="scientific">Isoptericola hypogeus</name>
    <dbReference type="NCBI Taxonomy" id="300179"/>
    <lineage>
        <taxon>Bacteria</taxon>
        <taxon>Bacillati</taxon>
        <taxon>Actinomycetota</taxon>
        <taxon>Actinomycetes</taxon>
        <taxon>Micrococcales</taxon>
        <taxon>Promicromonosporaceae</taxon>
        <taxon>Isoptericola</taxon>
    </lineage>
</organism>
<gene>
    <name evidence="3" type="ORF">GCM10009809_05470</name>
</gene>
<protein>
    <recommendedName>
        <fullName evidence="2">Polysaccharide pyruvyl transferase domain-containing protein</fullName>
    </recommendedName>
</protein>
<dbReference type="Proteomes" id="UP001501138">
    <property type="component" value="Unassembled WGS sequence"/>
</dbReference>
<evidence type="ECO:0000256" key="1">
    <source>
        <dbReference type="SAM" id="MobiDB-lite"/>
    </source>
</evidence>
<dbReference type="Pfam" id="PF04230">
    <property type="entry name" value="PS_pyruv_trans"/>
    <property type="match status" value="1"/>
</dbReference>
<proteinExistence type="predicted"/>
<accession>A0ABN2IUK3</accession>
<sequence>MRLVLVGDIGWSDLYHLGDEAMTERALEALAVRGVRDVTLVAGSPEHAAARYGVRTVPRLGFKDRRRRGWNVARRDQVLQEVRTPGVLPASDPAHQVIEAVRAADAVLVAGGGNLTTFFAQHVFERTTLFAVARELGVPFALTSQTVGPLLSRADMDELRPMLAGAVAVGAREGATAALVSQVTSGSATVVRTMDDAFGLAPTAADEDAVARLGLPSWYLIASFTQNPSTPLVDQDAYLRLAARTTSELARVHDADVLLVPHAGNPGDGPGTRDQVTNDRIAQLADDVRVRPTPLLTARQVAALTARAGLVVGTRYHPAIIAARSAVPAVALAPTLYSSVRMRGAAANVGMPQHVLGLDSWRSGDLVRAATELRDDAVGVRQHLERVGAVRRAESDAWWDALVAALSTGSRVDAADLADVEPYLSPGSWPAAAGHLLDATERFDRERLLAAWERERLTERIARLEAARADTPAAPTAPRSPVERTGGRGLVRGALRSLRREAPVP</sequence>
<keyword evidence="4" id="KW-1185">Reference proteome</keyword>
<evidence type="ECO:0000313" key="4">
    <source>
        <dbReference type="Proteomes" id="UP001501138"/>
    </source>
</evidence>
<feature type="compositionally biased region" description="Low complexity" evidence="1">
    <location>
        <begin position="469"/>
        <end position="479"/>
    </location>
</feature>
<evidence type="ECO:0000259" key="2">
    <source>
        <dbReference type="Pfam" id="PF04230"/>
    </source>
</evidence>
<name>A0ABN2IUK3_9MICO</name>
<dbReference type="EMBL" id="BAAAPM010000003">
    <property type="protein sequence ID" value="GAA1712151.1"/>
    <property type="molecule type" value="Genomic_DNA"/>
</dbReference>
<dbReference type="PANTHER" id="PTHR36836">
    <property type="entry name" value="COLANIC ACID BIOSYNTHESIS PROTEIN WCAK"/>
    <property type="match status" value="1"/>
</dbReference>
<feature type="domain" description="Polysaccharide pyruvyl transferase" evidence="2">
    <location>
        <begin position="17"/>
        <end position="333"/>
    </location>
</feature>
<evidence type="ECO:0000313" key="3">
    <source>
        <dbReference type="EMBL" id="GAA1712151.1"/>
    </source>
</evidence>
<feature type="region of interest" description="Disordered" evidence="1">
    <location>
        <begin position="467"/>
        <end position="505"/>
    </location>
</feature>
<dbReference type="InterPro" id="IPR007345">
    <property type="entry name" value="Polysacch_pyruvyl_Trfase"/>
</dbReference>
<reference evidence="3 4" key="1">
    <citation type="journal article" date="2019" name="Int. J. Syst. Evol. Microbiol.">
        <title>The Global Catalogue of Microorganisms (GCM) 10K type strain sequencing project: providing services to taxonomists for standard genome sequencing and annotation.</title>
        <authorList>
            <consortium name="The Broad Institute Genomics Platform"/>
            <consortium name="The Broad Institute Genome Sequencing Center for Infectious Disease"/>
            <person name="Wu L."/>
            <person name="Ma J."/>
        </authorList>
    </citation>
    <scope>NUCLEOTIDE SEQUENCE [LARGE SCALE GENOMIC DNA]</scope>
    <source>
        <strain evidence="3 4">JCM 15589</strain>
    </source>
</reference>